<dbReference type="GO" id="GO:0008757">
    <property type="term" value="F:S-adenosylmethionine-dependent methyltransferase activity"/>
    <property type="evidence" value="ECO:0007669"/>
    <property type="project" value="InterPro"/>
</dbReference>
<dbReference type="InterPro" id="IPR013216">
    <property type="entry name" value="Methyltransf_11"/>
</dbReference>
<dbReference type="PANTHER" id="PTHR43591">
    <property type="entry name" value="METHYLTRANSFERASE"/>
    <property type="match status" value="1"/>
</dbReference>
<comment type="caution">
    <text evidence="2">The sequence shown here is derived from an EMBL/GenBank/DDBJ whole genome shotgun (WGS) entry which is preliminary data.</text>
</comment>
<organism evidence="2 3">
    <name type="scientific">Planifilum fimeticola</name>
    <dbReference type="NCBI Taxonomy" id="201975"/>
    <lineage>
        <taxon>Bacteria</taxon>
        <taxon>Bacillati</taxon>
        <taxon>Bacillota</taxon>
        <taxon>Bacilli</taxon>
        <taxon>Bacillales</taxon>
        <taxon>Thermoactinomycetaceae</taxon>
        <taxon>Planifilum</taxon>
    </lineage>
</organism>
<gene>
    <name evidence="2" type="ORF">CLV97_104123</name>
</gene>
<protein>
    <submittedName>
        <fullName evidence="2">Methyltransferase family protein</fullName>
    </submittedName>
</protein>
<dbReference type="Proteomes" id="UP000237797">
    <property type="component" value="Unassembled WGS sequence"/>
</dbReference>
<name>A0A2T0LHR3_9BACL</name>
<sequence length="255" mass="29104">MDNTKEKVKKQFEHAGRNYRDSAIHAKGRDLEWIAEEIGRCPSPLLALDIATGAGHTAFALSRCVRRVVGYDLTPEMLRIAAKEAEQRGIDNVTWAEGDAERLPFPDRLFDVVTCRIAAHHFPRAERAFAEARRVLVPGGRMILVDNYVPEEADELLNRVETLRDPSHFRVRTLSGWTRLLRNAGFSTVTVLRKWETPVVLEEWFQRAKTPAHRQEEALRTLREAPQPTRELLLLHPPAGPAQLILRKGMWIAVR</sequence>
<reference evidence="2 3" key="1">
    <citation type="submission" date="2018-03" db="EMBL/GenBank/DDBJ databases">
        <title>Genomic Encyclopedia of Archaeal and Bacterial Type Strains, Phase II (KMG-II): from individual species to whole genera.</title>
        <authorList>
            <person name="Goeker M."/>
        </authorList>
    </citation>
    <scope>NUCLEOTIDE SEQUENCE [LARGE SCALE GENOMIC DNA]</scope>
    <source>
        <strain evidence="2 3">DSM 44946</strain>
    </source>
</reference>
<keyword evidence="3" id="KW-1185">Reference proteome</keyword>
<evidence type="ECO:0000259" key="1">
    <source>
        <dbReference type="Pfam" id="PF08241"/>
    </source>
</evidence>
<feature type="domain" description="Methyltransferase type 11" evidence="1">
    <location>
        <begin position="48"/>
        <end position="144"/>
    </location>
</feature>
<keyword evidence="2" id="KW-0489">Methyltransferase</keyword>
<dbReference type="CDD" id="cd02440">
    <property type="entry name" value="AdoMet_MTases"/>
    <property type="match status" value="1"/>
</dbReference>
<dbReference type="PANTHER" id="PTHR43591:SF24">
    <property type="entry name" value="2-METHOXY-6-POLYPRENYL-1,4-BENZOQUINOL METHYLASE, MITOCHONDRIAL"/>
    <property type="match status" value="1"/>
</dbReference>
<dbReference type="RefSeq" id="WP_106344264.1">
    <property type="nucleotide sequence ID" value="NZ_PVNE01000004.1"/>
</dbReference>
<keyword evidence="2" id="KW-0808">Transferase</keyword>
<dbReference type="SUPFAM" id="SSF53335">
    <property type="entry name" value="S-adenosyl-L-methionine-dependent methyltransferases"/>
    <property type="match status" value="1"/>
</dbReference>
<dbReference type="EMBL" id="PVNE01000004">
    <property type="protein sequence ID" value="PRX41883.1"/>
    <property type="molecule type" value="Genomic_DNA"/>
</dbReference>
<dbReference type="Gene3D" id="3.40.50.150">
    <property type="entry name" value="Vaccinia Virus protein VP39"/>
    <property type="match status" value="1"/>
</dbReference>
<dbReference type="Pfam" id="PF08241">
    <property type="entry name" value="Methyltransf_11"/>
    <property type="match status" value="1"/>
</dbReference>
<evidence type="ECO:0000313" key="2">
    <source>
        <dbReference type="EMBL" id="PRX41883.1"/>
    </source>
</evidence>
<dbReference type="GO" id="GO:0032259">
    <property type="term" value="P:methylation"/>
    <property type="evidence" value="ECO:0007669"/>
    <property type="project" value="UniProtKB-KW"/>
</dbReference>
<dbReference type="OrthoDB" id="43862at2"/>
<accession>A0A2T0LHR3</accession>
<dbReference type="AlphaFoldDB" id="A0A2T0LHR3"/>
<proteinExistence type="predicted"/>
<evidence type="ECO:0000313" key="3">
    <source>
        <dbReference type="Proteomes" id="UP000237797"/>
    </source>
</evidence>
<dbReference type="InterPro" id="IPR029063">
    <property type="entry name" value="SAM-dependent_MTases_sf"/>
</dbReference>